<protein>
    <recommendedName>
        <fullName evidence="10">Membrane insertase YidC/Oxa/ALB C-terminal domain-containing protein</fullName>
    </recommendedName>
</protein>
<keyword evidence="8" id="KW-0143">Chaperone</keyword>
<evidence type="ECO:0000256" key="5">
    <source>
        <dbReference type="ARBA" id="ARBA00022927"/>
    </source>
</evidence>
<dbReference type="GO" id="GO:0005886">
    <property type="term" value="C:plasma membrane"/>
    <property type="evidence" value="ECO:0007669"/>
    <property type="project" value="UniProtKB-SubCell"/>
</dbReference>
<dbReference type="Pfam" id="PF02096">
    <property type="entry name" value="60KD_IMP"/>
    <property type="match status" value="1"/>
</dbReference>
<feature type="domain" description="Membrane insertase YidC/Oxa/ALB C-terminal" evidence="10">
    <location>
        <begin position="20"/>
        <end position="261"/>
    </location>
</feature>
<evidence type="ECO:0000256" key="4">
    <source>
        <dbReference type="ARBA" id="ARBA00022692"/>
    </source>
</evidence>
<gene>
    <name evidence="11" type="ORF">METZ01_LOCUS61851</name>
</gene>
<keyword evidence="6 9" id="KW-1133">Transmembrane helix</keyword>
<evidence type="ECO:0000256" key="1">
    <source>
        <dbReference type="ARBA" id="ARBA00004651"/>
    </source>
</evidence>
<evidence type="ECO:0000256" key="7">
    <source>
        <dbReference type="ARBA" id="ARBA00023136"/>
    </source>
</evidence>
<evidence type="ECO:0000256" key="6">
    <source>
        <dbReference type="ARBA" id="ARBA00022989"/>
    </source>
</evidence>
<dbReference type="NCBIfam" id="TIGR03592">
    <property type="entry name" value="yidC_oxa1_cterm"/>
    <property type="match status" value="1"/>
</dbReference>
<dbReference type="CDD" id="cd20070">
    <property type="entry name" value="5TM_YidC_Alb3"/>
    <property type="match status" value="1"/>
</dbReference>
<evidence type="ECO:0000256" key="8">
    <source>
        <dbReference type="ARBA" id="ARBA00023186"/>
    </source>
</evidence>
<dbReference type="EMBL" id="UINC01003757">
    <property type="protein sequence ID" value="SVA08997.1"/>
    <property type="molecule type" value="Genomic_DNA"/>
</dbReference>
<evidence type="ECO:0000256" key="9">
    <source>
        <dbReference type="SAM" id="Phobius"/>
    </source>
</evidence>
<dbReference type="GO" id="GO:0015031">
    <property type="term" value="P:protein transport"/>
    <property type="evidence" value="ECO:0007669"/>
    <property type="project" value="UniProtKB-KW"/>
</dbReference>
<keyword evidence="4 9" id="KW-0812">Transmembrane</keyword>
<evidence type="ECO:0000259" key="10">
    <source>
        <dbReference type="Pfam" id="PF02096"/>
    </source>
</evidence>
<dbReference type="InterPro" id="IPR001708">
    <property type="entry name" value="YidC/ALB3/OXA1/COX18"/>
</dbReference>
<dbReference type="PANTHER" id="PTHR12428">
    <property type="entry name" value="OXA1"/>
    <property type="match status" value="1"/>
</dbReference>
<organism evidence="11">
    <name type="scientific">marine metagenome</name>
    <dbReference type="NCBI Taxonomy" id="408172"/>
    <lineage>
        <taxon>unclassified sequences</taxon>
        <taxon>metagenomes</taxon>
        <taxon>ecological metagenomes</taxon>
    </lineage>
</organism>
<dbReference type="AlphaFoldDB" id="A0A381T306"/>
<feature type="transmembrane region" description="Helical" evidence="9">
    <location>
        <begin position="182"/>
        <end position="201"/>
    </location>
</feature>
<proteinExistence type="predicted"/>
<comment type="subcellular location">
    <subcellularLocation>
        <location evidence="1">Cell membrane</location>
        <topology evidence="1">Multi-pass membrane protein</topology>
    </subcellularLocation>
</comment>
<dbReference type="GO" id="GO:0032977">
    <property type="term" value="F:membrane insertase activity"/>
    <property type="evidence" value="ECO:0007669"/>
    <property type="project" value="InterPro"/>
</dbReference>
<evidence type="ECO:0000313" key="11">
    <source>
        <dbReference type="EMBL" id="SVA08997.1"/>
    </source>
</evidence>
<feature type="transmembrane region" description="Helical" evidence="9">
    <location>
        <begin position="12"/>
        <end position="39"/>
    </location>
</feature>
<dbReference type="InterPro" id="IPR047196">
    <property type="entry name" value="YidC_ALB_C"/>
</dbReference>
<accession>A0A381T306</accession>
<feature type="transmembrane region" description="Helical" evidence="9">
    <location>
        <begin position="82"/>
        <end position="105"/>
    </location>
</feature>
<keyword evidence="7 9" id="KW-0472">Membrane</keyword>
<reference evidence="11" key="1">
    <citation type="submission" date="2018-05" db="EMBL/GenBank/DDBJ databases">
        <authorList>
            <person name="Lanie J.A."/>
            <person name="Ng W.-L."/>
            <person name="Kazmierczak K.M."/>
            <person name="Andrzejewski T.M."/>
            <person name="Davidsen T.M."/>
            <person name="Wayne K.J."/>
            <person name="Tettelin H."/>
            <person name="Glass J.I."/>
            <person name="Rusch D."/>
            <person name="Podicherti R."/>
            <person name="Tsui H.-C.T."/>
            <person name="Winkler M.E."/>
        </authorList>
    </citation>
    <scope>NUCLEOTIDE SEQUENCE</scope>
</reference>
<dbReference type="InterPro" id="IPR028055">
    <property type="entry name" value="YidC/Oxa/ALB_C"/>
</dbReference>
<sequence length="275" mass="30592">MFDLIASLLAWFYSLVPSVGLAIIMLTLVVMVVLTPVTLKGTRSMIKMQHLGPELKKIQARHKGNRETLNQEMMAFYKANNINPMGGCLPLFAQMPVFLVLYQVLRGITRRMSDLGDSTGWVAGRLSVGETLSGAPTDPQAFYPAYVDHGSEIFRDLSNRSEMVFLGMDLSRSATSALSESVIATLPYILLILVVGVSSWFQQRQIRGRNPDAAVNPQMQMMMKVMPFFLPLISFQLDASLVVYFVVSNLYRIGQQAYITRSLYGPNAEVTPVVV</sequence>
<feature type="transmembrane region" description="Helical" evidence="9">
    <location>
        <begin position="228"/>
        <end position="247"/>
    </location>
</feature>
<name>A0A381T306_9ZZZZ</name>
<feature type="non-terminal residue" evidence="11">
    <location>
        <position position="275"/>
    </location>
</feature>
<keyword evidence="3" id="KW-1003">Cell membrane</keyword>
<evidence type="ECO:0000256" key="3">
    <source>
        <dbReference type="ARBA" id="ARBA00022475"/>
    </source>
</evidence>
<keyword evidence="2" id="KW-0813">Transport</keyword>
<evidence type="ECO:0000256" key="2">
    <source>
        <dbReference type="ARBA" id="ARBA00022448"/>
    </source>
</evidence>
<dbReference type="PANTHER" id="PTHR12428:SF65">
    <property type="entry name" value="CYTOCHROME C OXIDASE ASSEMBLY PROTEIN COX18, MITOCHONDRIAL"/>
    <property type="match status" value="1"/>
</dbReference>
<keyword evidence="5" id="KW-0653">Protein transport</keyword>
<dbReference type="GO" id="GO:0051205">
    <property type="term" value="P:protein insertion into membrane"/>
    <property type="evidence" value="ECO:0007669"/>
    <property type="project" value="TreeGrafter"/>
</dbReference>